<feature type="non-terminal residue" evidence="2">
    <location>
        <position position="63"/>
    </location>
</feature>
<dbReference type="EMBL" id="JAFIRR010000216">
    <property type="protein sequence ID" value="MCO6419683.1"/>
    <property type="molecule type" value="Genomic_DNA"/>
</dbReference>
<name>A0ABT1DCM4_9PROT</name>
<sequence>MPLRVASLPLFCAGIAATLLTAAPAGAAGLAPGFSCGLAAPQAEQAAVQRIAARRHGAARRRH</sequence>
<evidence type="ECO:0000313" key="3">
    <source>
        <dbReference type="Proteomes" id="UP001523392"/>
    </source>
</evidence>
<comment type="caution">
    <text evidence="2">The sequence shown here is derived from an EMBL/GenBank/DDBJ whole genome shotgun (WGS) entry which is preliminary data.</text>
</comment>
<organism evidence="2 3">
    <name type="scientific">Siccirubricoccus soli</name>
    <dbReference type="NCBI Taxonomy" id="2899147"/>
    <lineage>
        <taxon>Bacteria</taxon>
        <taxon>Pseudomonadati</taxon>
        <taxon>Pseudomonadota</taxon>
        <taxon>Alphaproteobacteria</taxon>
        <taxon>Acetobacterales</taxon>
        <taxon>Roseomonadaceae</taxon>
        <taxon>Siccirubricoccus</taxon>
    </lineage>
</organism>
<feature type="chain" id="PRO_5046939548" evidence="1">
    <location>
        <begin position="28"/>
        <end position="63"/>
    </location>
</feature>
<keyword evidence="1" id="KW-0732">Signal</keyword>
<dbReference type="RefSeq" id="WP_252956367.1">
    <property type="nucleotide sequence ID" value="NZ_JAFIRR010000216.1"/>
</dbReference>
<feature type="signal peptide" evidence="1">
    <location>
        <begin position="1"/>
        <end position="27"/>
    </location>
</feature>
<evidence type="ECO:0000256" key="1">
    <source>
        <dbReference type="SAM" id="SignalP"/>
    </source>
</evidence>
<dbReference type="Proteomes" id="UP001523392">
    <property type="component" value="Unassembled WGS sequence"/>
</dbReference>
<protein>
    <submittedName>
        <fullName evidence="2">Uncharacterized protein</fullName>
    </submittedName>
</protein>
<keyword evidence="3" id="KW-1185">Reference proteome</keyword>
<evidence type="ECO:0000313" key="2">
    <source>
        <dbReference type="EMBL" id="MCO6419683.1"/>
    </source>
</evidence>
<proteinExistence type="predicted"/>
<reference evidence="2 3" key="1">
    <citation type="submission" date="2021-12" db="EMBL/GenBank/DDBJ databases">
        <title>Siccirubricoccus leaddurans sp. nov., a high concentration Zn2+ tolerance bacterium.</title>
        <authorList>
            <person name="Cao Y."/>
        </authorList>
    </citation>
    <scope>NUCLEOTIDE SEQUENCE [LARGE SCALE GENOMIC DNA]</scope>
    <source>
        <strain evidence="2 3">KC 17139</strain>
    </source>
</reference>
<gene>
    <name evidence="2" type="ORF">JYK14_26455</name>
</gene>
<accession>A0ABT1DCM4</accession>